<accession>D8M661</accession>
<evidence type="ECO:0000313" key="1">
    <source>
        <dbReference type="EMBL" id="CBK23770.2"/>
    </source>
</evidence>
<dbReference type="InParanoid" id="D8M661"/>
<name>D8M661_BLAHO</name>
<evidence type="ECO:0000313" key="2">
    <source>
        <dbReference type="Proteomes" id="UP000008312"/>
    </source>
</evidence>
<sequence length="623" mass="68344">MLSLNRDGSAYYIYKSIDFTYPAQHQQGFVGARPFFTLGNYTYRSPFIPSSYNNWGMTLDGNYVNGNVLNPMLQGIMNQQAAGIDDYAYSYAVAMCLMPTEFCVSPRNVGLERSSMECSSTKWFPSKSPSTCWPAETTRNSSFAVISGKPATSIRLGVSSSAGSRFCSPRTKRFSYESRPIFGIIVIARFSSTSFESWQIIETETPLILHTSVSTVSPSCSDEPGQVCGPCGKCGNGETETECIGDDGILYGSDASDCPAGQVLDRAESCCSIEFLDCFGYCHGTSIPAVSSPPWQVCCAIDHVDCAGVCDGTAVIDDCGVCSGGFSGHPMNGDMDCAGICFGNFTGPCVIELQSNRSDFNVEFSLTNASTVSTITTMEVQNMRETAAQLDELAGIDNSLYPISEYSFFLMENDTWFPVSPYSVVLMGFETLRIRFESRITAILTRPNSLSSSLKLRNFSFVFRSMQPDENGTYFYQTVGVSLRYHVNDCYLATNTRTCSLLPGCFACLFATDDNQHVNYLGRLFSVPREPYTPSSETVDETPFVYVYGNPSYYLTCAQNEEEEDVCEGIVAEIEANSVVLEFRSVSELLRSASVIVEEVLIAVMVAWKCGNCTRRISGNTAK</sequence>
<dbReference type="RefSeq" id="XP_012897818.1">
    <property type="nucleotide sequence ID" value="XM_013042364.1"/>
</dbReference>
<dbReference type="Proteomes" id="UP000008312">
    <property type="component" value="Unassembled WGS sequence"/>
</dbReference>
<dbReference type="AlphaFoldDB" id="D8M661"/>
<reference evidence="1" key="1">
    <citation type="submission" date="2010-02" db="EMBL/GenBank/DDBJ databases">
        <title>Sequencing and annotation of the Blastocystis hominis genome.</title>
        <authorList>
            <person name="Wincker P."/>
        </authorList>
    </citation>
    <scope>NUCLEOTIDE SEQUENCE</scope>
    <source>
        <strain evidence="1">Singapore isolate B</strain>
    </source>
</reference>
<keyword evidence="2" id="KW-1185">Reference proteome</keyword>
<gene>
    <name evidence="1" type="ORF">GSBLH_T00006677001</name>
</gene>
<protein>
    <submittedName>
        <fullName evidence="1">Uncharacterized protein</fullName>
    </submittedName>
</protein>
<dbReference type="OrthoDB" id="10068766at2759"/>
<proteinExistence type="predicted"/>
<dbReference type="EMBL" id="FN668661">
    <property type="protein sequence ID" value="CBK23770.2"/>
    <property type="molecule type" value="Genomic_DNA"/>
</dbReference>
<organism evidence="1">
    <name type="scientific">Blastocystis hominis</name>
    <dbReference type="NCBI Taxonomy" id="12968"/>
    <lineage>
        <taxon>Eukaryota</taxon>
        <taxon>Sar</taxon>
        <taxon>Stramenopiles</taxon>
        <taxon>Bigyra</taxon>
        <taxon>Opalozoa</taxon>
        <taxon>Opalinata</taxon>
        <taxon>Blastocystidae</taxon>
        <taxon>Blastocystis</taxon>
    </lineage>
</organism>
<dbReference type="GeneID" id="24922801"/>